<evidence type="ECO:0000256" key="10">
    <source>
        <dbReference type="ARBA" id="ARBA00022878"/>
    </source>
</evidence>
<dbReference type="InterPro" id="IPR005959">
    <property type="entry name" value="Fumarylacetoacetase"/>
</dbReference>
<feature type="binding site" evidence="13">
    <location>
        <position position="358"/>
    </location>
    <ligand>
        <name>substrate</name>
    </ligand>
</feature>
<feature type="binding site" evidence="14">
    <location>
        <position position="210"/>
    </location>
    <ligand>
        <name>Ca(2+)</name>
        <dbReference type="ChEBI" id="CHEBI:29108"/>
    </ligand>
</feature>
<dbReference type="EC" id="3.7.1.2" evidence="5"/>
<dbReference type="InterPro" id="IPR036462">
    <property type="entry name" value="Fumarylacetoacetase_N_sf"/>
</dbReference>
<comment type="caution">
    <text evidence="17">The sequence shown here is derived from an EMBL/GenBank/DDBJ whole genome shotgun (WGS) entry which is preliminary data.</text>
</comment>
<sequence length="427" mass="48040">MPITANNPKRMSWLDVPQDSDFPIQNIPFGVFITKEDVIAIGTRIGDYAIDLGALQQLNYFKGIELTDDMFMQDTLNDFISDGKKTWRLVRNRIATIFDSNNSELRDNKEHRAIVICKMEDVEMQLPVQIGDYTDFYSSKEHATNVGMLFRDPEHALLPNWLHIPVGYHGRSSTIVPSGIPIHRPMGQTLPNGEESPVFGPSRSIDFELEMAFITTDANVMGENIPVYEAEDYIFGMVLLNDWSARDIQKWEYIPLGPFLSKNFATSISPWIVTMDALEPFRTKGPKQDPNPLPYLQQKGRHAFDINLEVAIEPENGEPTVVSNSNYKYMYWSMSQQLAHHTSNGCRVNSGDMMGSGTISGPTPNSFGSMLELTWAGKKPITLNDGTERKFINDGDTVIIKGFCKTNGVRLGFGEVSSKLLPPFVRK</sequence>
<keyword evidence="6 14" id="KW-0479">Metal-binding</keyword>
<dbReference type="InterPro" id="IPR015377">
    <property type="entry name" value="Fumarylacetoacetase_N"/>
</dbReference>
<reference evidence="17 18" key="1">
    <citation type="submission" date="2018-04" db="EMBL/GenBank/DDBJ databases">
        <title>Flavobacterium sp. nov., isolated from glacier ice.</title>
        <authorList>
            <person name="Liu Q."/>
            <person name="Xin Y.-H."/>
        </authorList>
    </citation>
    <scope>NUCLEOTIDE SEQUENCE [LARGE SCALE GENOMIC DNA]</scope>
    <source>
        <strain evidence="17 18">RB1R5</strain>
    </source>
</reference>
<evidence type="ECO:0000313" key="17">
    <source>
        <dbReference type="EMBL" id="PWA05895.1"/>
    </source>
</evidence>
<dbReference type="Pfam" id="PF09298">
    <property type="entry name" value="FAA_hydrolase_N"/>
    <property type="match status" value="1"/>
</dbReference>
<dbReference type="PANTHER" id="PTHR43069:SF2">
    <property type="entry name" value="FUMARYLACETOACETASE"/>
    <property type="match status" value="1"/>
</dbReference>
<feature type="binding site" evidence="14">
    <location>
        <position position="266"/>
    </location>
    <ligand>
        <name>Mg(2+)</name>
        <dbReference type="ChEBI" id="CHEBI:18420"/>
    </ligand>
</feature>
<evidence type="ECO:0000256" key="7">
    <source>
        <dbReference type="ARBA" id="ARBA00022801"/>
    </source>
</evidence>
<feature type="binding site" evidence="14">
    <location>
        <position position="135"/>
    </location>
    <ligand>
        <name>Ca(2+)</name>
        <dbReference type="ChEBI" id="CHEBI:29108"/>
    </ligand>
</feature>
<comment type="pathway">
    <text evidence="3">Amino-acid degradation; L-phenylalanine degradation; acetoacetate and fumarate from L-phenylalanine: step 6/6.</text>
</comment>
<dbReference type="NCBIfam" id="TIGR01266">
    <property type="entry name" value="fum_ac_acetase"/>
    <property type="match status" value="1"/>
</dbReference>
<keyword evidence="10" id="KW-0828">Tyrosine catabolism</keyword>
<evidence type="ECO:0000256" key="3">
    <source>
        <dbReference type="ARBA" id="ARBA00004782"/>
    </source>
</evidence>
<name>A0A2U1JLL7_9FLAO</name>
<dbReference type="Gene3D" id="2.30.30.230">
    <property type="entry name" value="Fumarylacetoacetase, N-terminal domain"/>
    <property type="match status" value="1"/>
</dbReference>
<feature type="binding site" evidence="14">
    <location>
        <position position="242"/>
    </location>
    <ligand>
        <name>Mg(2+)</name>
        <dbReference type="ChEBI" id="CHEBI:18420"/>
    </ligand>
</feature>
<feature type="domain" description="Fumarylacetoacetase N-terminal" evidence="16">
    <location>
        <begin position="25"/>
        <end position="127"/>
    </location>
</feature>
<dbReference type="GO" id="GO:0006572">
    <property type="term" value="P:L-tyrosine catabolic process"/>
    <property type="evidence" value="ECO:0007669"/>
    <property type="project" value="UniProtKB-KW"/>
</dbReference>
<evidence type="ECO:0000256" key="4">
    <source>
        <dbReference type="ARBA" id="ARBA00010211"/>
    </source>
</evidence>
<comment type="cofactor">
    <cofactor evidence="1 14">
        <name>Ca(2+)</name>
        <dbReference type="ChEBI" id="CHEBI:29108"/>
    </cofactor>
</comment>
<evidence type="ECO:0000256" key="11">
    <source>
        <dbReference type="ARBA" id="ARBA00023232"/>
    </source>
</evidence>
<protein>
    <recommendedName>
        <fullName evidence="5">fumarylacetoacetase</fullName>
        <ecNumber evidence="5">3.7.1.2</ecNumber>
    </recommendedName>
</protein>
<keyword evidence="7" id="KW-0378">Hydrolase</keyword>
<evidence type="ECO:0000256" key="13">
    <source>
        <dbReference type="PIRSR" id="PIRSR605959-2"/>
    </source>
</evidence>
<feature type="binding site" evidence="14">
    <location>
        <position position="262"/>
    </location>
    <ligand>
        <name>Mg(2+)</name>
        <dbReference type="ChEBI" id="CHEBI:18420"/>
    </ligand>
</feature>
<keyword evidence="9 14" id="KW-0460">Magnesium</keyword>
<keyword evidence="11" id="KW-0585">Phenylalanine catabolism</keyword>
<feature type="binding site" evidence="13">
    <location>
        <position position="137"/>
    </location>
    <ligand>
        <name>substrate</name>
    </ligand>
</feature>
<feature type="binding site" evidence="14">
    <location>
        <position position="242"/>
    </location>
    <ligand>
        <name>Ca(2+)</name>
        <dbReference type="ChEBI" id="CHEBI:29108"/>
    </ligand>
</feature>
<feature type="domain" description="Fumarylacetoacetase-like C-terminal" evidence="15">
    <location>
        <begin position="134"/>
        <end position="400"/>
    </location>
</feature>
<feature type="binding site" evidence="13">
    <location>
        <position position="249"/>
    </location>
    <ligand>
        <name>substrate</name>
    </ligand>
</feature>
<evidence type="ECO:0000256" key="2">
    <source>
        <dbReference type="ARBA" id="ARBA00001946"/>
    </source>
</evidence>
<dbReference type="GO" id="GO:1902000">
    <property type="term" value="P:homogentisate catabolic process"/>
    <property type="evidence" value="ECO:0007669"/>
    <property type="project" value="TreeGrafter"/>
</dbReference>
<dbReference type="UniPathway" id="UPA00139">
    <property type="reaction ID" value="UER00341"/>
</dbReference>
<comment type="similarity">
    <text evidence="4">Belongs to the FAH family.</text>
</comment>
<evidence type="ECO:0000256" key="1">
    <source>
        <dbReference type="ARBA" id="ARBA00001913"/>
    </source>
</evidence>
<evidence type="ECO:0000256" key="9">
    <source>
        <dbReference type="ARBA" id="ARBA00022842"/>
    </source>
</evidence>
<feature type="binding site" evidence="13">
    <location>
        <position position="151"/>
    </location>
    <ligand>
        <name>substrate</name>
    </ligand>
</feature>
<dbReference type="FunFam" id="3.90.850.10:FF:000004">
    <property type="entry name" value="Fumarylacetoacetase"/>
    <property type="match status" value="1"/>
</dbReference>
<dbReference type="InterPro" id="IPR011234">
    <property type="entry name" value="Fumarylacetoacetase-like_C"/>
</dbReference>
<dbReference type="AlphaFoldDB" id="A0A2U1JLL7"/>
<comment type="cofactor">
    <cofactor evidence="2 14">
        <name>Mg(2+)</name>
        <dbReference type="ChEBI" id="CHEBI:18420"/>
    </cofactor>
</comment>
<evidence type="ECO:0000313" key="18">
    <source>
        <dbReference type="Proteomes" id="UP000245449"/>
    </source>
</evidence>
<organism evidence="17 18">
    <name type="scientific">Flavobacterium psychrotolerans</name>
    <dbReference type="NCBI Taxonomy" id="2169410"/>
    <lineage>
        <taxon>Bacteria</taxon>
        <taxon>Pseudomonadati</taxon>
        <taxon>Bacteroidota</taxon>
        <taxon>Flavobacteriia</taxon>
        <taxon>Flavobacteriales</taxon>
        <taxon>Flavobacteriaceae</taxon>
        <taxon>Flavobacterium</taxon>
    </lineage>
</organism>
<evidence type="ECO:0000256" key="8">
    <source>
        <dbReference type="ARBA" id="ARBA00022837"/>
    </source>
</evidence>
<dbReference type="RefSeq" id="WP_116724380.1">
    <property type="nucleotide sequence ID" value="NZ_QCZI01000005.1"/>
</dbReference>
<dbReference type="Pfam" id="PF01557">
    <property type="entry name" value="FAA_hydrolase"/>
    <property type="match status" value="1"/>
</dbReference>
<dbReference type="EMBL" id="QCZI01000005">
    <property type="protein sequence ID" value="PWA05895.1"/>
    <property type="molecule type" value="Genomic_DNA"/>
</dbReference>
<gene>
    <name evidence="17" type="primary">fahA</name>
    <name evidence="17" type="ORF">DB895_05595</name>
</gene>
<dbReference type="OrthoDB" id="3766879at2"/>
<dbReference type="SUPFAM" id="SSF56529">
    <property type="entry name" value="FAH"/>
    <property type="match status" value="1"/>
</dbReference>
<accession>A0A2U1JLL7</accession>
<feature type="binding site" evidence="14">
    <location>
        <position position="208"/>
    </location>
    <ligand>
        <name>Ca(2+)</name>
        <dbReference type="ChEBI" id="CHEBI:29108"/>
    </ligand>
</feature>
<evidence type="ECO:0000259" key="16">
    <source>
        <dbReference type="Pfam" id="PF09298"/>
    </source>
</evidence>
<evidence type="ECO:0000256" key="5">
    <source>
        <dbReference type="ARBA" id="ARBA00012094"/>
    </source>
</evidence>
<proteinExistence type="inferred from homology"/>
<evidence type="ECO:0000259" key="15">
    <source>
        <dbReference type="Pfam" id="PF01557"/>
    </source>
</evidence>
<evidence type="ECO:0000256" key="6">
    <source>
        <dbReference type="ARBA" id="ARBA00022723"/>
    </source>
</evidence>
<evidence type="ECO:0000256" key="12">
    <source>
        <dbReference type="PIRSR" id="PIRSR605959-1"/>
    </source>
</evidence>
<feature type="binding site" evidence="13">
    <location>
        <position position="253"/>
    </location>
    <ligand>
        <name>substrate</name>
    </ligand>
</feature>
<dbReference type="InterPro" id="IPR036663">
    <property type="entry name" value="Fumarylacetoacetase_C_sf"/>
</dbReference>
<dbReference type="GO" id="GO:0006559">
    <property type="term" value="P:L-phenylalanine catabolic process"/>
    <property type="evidence" value="ECO:0007669"/>
    <property type="project" value="UniProtKB-UniPathway"/>
</dbReference>
<dbReference type="GO" id="GO:0046872">
    <property type="term" value="F:metal ion binding"/>
    <property type="evidence" value="ECO:0007669"/>
    <property type="project" value="UniProtKB-KW"/>
</dbReference>
<keyword evidence="8 14" id="KW-0106">Calcium</keyword>
<dbReference type="SUPFAM" id="SSF63433">
    <property type="entry name" value="Fumarylacetoacetate hydrolase, FAH, N-terminal domain"/>
    <property type="match status" value="1"/>
</dbReference>
<dbReference type="PANTHER" id="PTHR43069">
    <property type="entry name" value="FUMARYLACETOACETASE"/>
    <property type="match status" value="1"/>
</dbReference>
<dbReference type="Gene3D" id="3.90.850.10">
    <property type="entry name" value="Fumarylacetoacetase-like, C-terminal domain"/>
    <property type="match status" value="1"/>
</dbReference>
<evidence type="ECO:0000256" key="14">
    <source>
        <dbReference type="PIRSR" id="PIRSR605959-3"/>
    </source>
</evidence>
<feature type="active site" description="Proton acceptor" evidence="12">
    <location>
        <position position="142"/>
    </location>
</feature>
<keyword evidence="18" id="KW-1185">Reference proteome</keyword>
<dbReference type="GO" id="GO:0004334">
    <property type="term" value="F:fumarylacetoacetase activity"/>
    <property type="evidence" value="ECO:0007669"/>
    <property type="project" value="UniProtKB-EC"/>
</dbReference>
<dbReference type="Proteomes" id="UP000245449">
    <property type="component" value="Unassembled WGS sequence"/>
</dbReference>